<name>A0A8T0GEK1_CERPU</name>
<feature type="compositionally biased region" description="Basic residues" evidence="1">
    <location>
        <begin position="250"/>
        <end position="264"/>
    </location>
</feature>
<accession>A0A8T0GEK1</accession>
<feature type="region of interest" description="Disordered" evidence="1">
    <location>
        <begin position="69"/>
        <end position="201"/>
    </location>
</feature>
<dbReference type="Proteomes" id="UP000822688">
    <property type="component" value="Chromosome 11"/>
</dbReference>
<dbReference type="PANTHER" id="PTHR33785">
    <property type="entry name" value="OS06G0550800 PROTEIN"/>
    <property type="match status" value="1"/>
</dbReference>
<gene>
    <name evidence="2" type="ORF">KC19_11G103300</name>
</gene>
<sequence>MSDSPKVGFQWYWGGREGGVSPVSTPKVREQDDHAAGMSTPSAHTREENDAAELVLEQLDEQWFSDNVVRWPSSRPGSPPGVIDKEADSSPFRRPSRLSATSQSEVATGLTEPISRPVYPPRSRRLSDGDHHLRRYLDRDHASRLGPEDRQRRLSDISNSQSSSLPITPSKFESDQSRFSRYEAGGSSPLTRPPSGPLMGVTEDEEMENDLFAKMLANRPAKLTTINPGRSSLGPLQENRNSNTPESVPVKRKPQPRQRRRLKGTKSLTDLEYEELRGFKDLGFEVSKDDLTPHVVRMLGLQRQGIPPYNSPQRIGAESQSQNTTMVQQKGLPHSQHVLWPRRPDSPMMNAPLLDPSIDMKGQLKSWASEMASIVSIEC</sequence>
<evidence type="ECO:0000313" key="2">
    <source>
        <dbReference type="EMBL" id="KAG0557115.1"/>
    </source>
</evidence>
<evidence type="ECO:0000313" key="3">
    <source>
        <dbReference type="Proteomes" id="UP000822688"/>
    </source>
</evidence>
<feature type="compositionally biased region" description="Low complexity" evidence="1">
    <location>
        <begin position="156"/>
        <end position="170"/>
    </location>
</feature>
<dbReference type="PANTHER" id="PTHR33785:SF2">
    <property type="entry name" value="DUF1685 DOMAIN-CONTAINING PROTEIN"/>
    <property type="match status" value="1"/>
</dbReference>
<feature type="region of interest" description="Disordered" evidence="1">
    <location>
        <begin position="1"/>
        <end position="51"/>
    </location>
</feature>
<feature type="compositionally biased region" description="Low complexity" evidence="1">
    <location>
        <begin position="69"/>
        <end position="82"/>
    </location>
</feature>
<dbReference type="AlphaFoldDB" id="A0A8T0GEK1"/>
<protein>
    <submittedName>
        <fullName evidence="2">Uncharacterized protein</fullName>
    </submittedName>
</protein>
<dbReference type="EMBL" id="CM026432">
    <property type="protein sequence ID" value="KAG0557115.1"/>
    <property type="molecule type" value="Genomic_DNA"/>
</dbReference>
<keyword evidence="3" id="KW-1185">Reference proteome</keyword>
<proteinExistence type="predicted"/>
<reference evidence="2 3" key="1">
    <citation type="submission" date="2020-06" db="EMBL/GenBank/DDBJ databases">
        <title>WGS assembly of Ceratodon purpureus strain R40.</title>
        <authorList>
            <person name="Carey S.B."/>
            <person name="Jenkins J."/>
            <person name="Shu S."/>
            <person name="Lovell J.T."/>
            <person name="Sreedasyam A."/>
            <person name="Maumus F."/>
            <person name="Tiley G.P."/>
            <person name="Fernandez-Pozo N."/>
            <person name="Barry K."/>
            <person name="Chen C."/>
            <person name="Wang M."/>
            <person name="Lipzen A."/>
            <person name="Daum C."/>
            <person name="Saski C.A."/>
            <person name="Payton A.C."/>
            <person name="Mcbreen J.C."/>
            <person name="Conrad R.E."/>
            <person name="Kollar L.M."/>
            <person name="Olsson S."/>
            <person name="Huttunen S."/>
            <person name="Landis J.B."/>
            <person name="Wickett N.J."/>
            <person name="Johnson M.G."/>
            <person name="Rensing S.A."/>
            <person name="Grimwood J."/>
            <person name="Schmutz J."/>
            <person name="Mcdaniel S.F."/>
        </authorList>
    </citation>
    <scope>NUCLEOTIDE SEQUENCE [LARGE SCALE GENOMIC DNA]</scope>
    <source>
        <strain evidence="2 3">R40</strain>
    </source>
</reference>
<comment type="caution">
    <text evidence="2">The sequence shown here is derived from an EMBL/GenBank/DDBJ whole genome shotgun (WGS) entry which is preliminary data.</text>
</comment>
<organism evidence="2 3">
    <name type="scientific">Ceratodon purpureus</name>
    <name type="common">Fire moss</name>
    <name type="synonym">Dicranum purpureum</name>
    <dbReference type="NCBI Taxonomy" id="3225"/>
    <lineage>
        <taxon>Eukaryota</taxon>
        <taxon>Viridiplantae</taxon>
        <taxon>Streptophyta</taxon>
        <taxon>Embryophyta</taxon>
        <taxon>Bryophyta</taxon>
        <taxon>Bryophytina</taxon>
        <taxon>Bryopsida</taxon>
        <taxon>Dicranidae</taxon>
        <taxon>Pseudoditrichales</taxon>
        <taxon>Ditrichaceae</taxon>
        <taxon>Ceratodon</taxon>
    </lineage>
</organism>
<evidence type="ECO:0000256" key="1">
    <source>
        <dbReference type="SAM" id="MobiDB-lite"/>
    </source>
</evidence>
<feature type="compositionally biased region" description="Basic and acidic residues" evidence="1">
    <location>
        <begin position="172"/>
        <end position="181"/>
    </location>
</feature>
<feature type="region of interest" description="Disordered" evidence="1">
    <location>
        <begin position="224"/>
        <end position="266"/>
    </location>
</feature>
<feature type="compositionally biased region" description="Basic and acidic residues" evidence="1">
    <location>
        <begin position="125"/>
        <end position="155"/>
    </location>
</feature>